<evidence type="ECO:0000313" key="6">
    <source>
        <dbReference type="EMBL" id="MDO6962521.1"/>
    </source>
</evidence>
<reference evidence="6" key="2">
    <citation type="submission" date="2023-07" db="EMBL/GenBank/DDBJ databases">
        <authorList>
            <person name="Shen H."/>
        </authorList>
    </citation>
    <scope>NUCLEOTIDE SEQUENCE</scope>
    <source>
        <strain evidence="6">TNR-22</strain>
    </source>
</reference>
<evidence type="ECO:0000256" key="1">
    <source>
        <dbReference type="SAM" id="Coils"/>
    </source>
</evidence>
<dbReference type="Pfam" id="PF00563">
    <property type="entry name" value="EAL"/>
    <property type="match status" value="1"/>
</dbReference>
<feature type="domain" description="GGDEF" evidence="5">
    <location>
        <begin position="426"/>
        <end position="559"/>
    </location>
</feature>
<dbReference type="SMART" id="SM00052">
    <property type="entry name" value="EAL"/>
    <property type="match status" value="1"/>
</dbReference>
<dbReference type="CDD" id="cd00130">
    <property type="entry name" value="PAS"/>
    <property type="match status" value="3"/>
</dbReference>
<feature type="domain" description="PAS" evidence="2">
    <location>
        <begin position="248"/>
        <end position="313"/>
    </location>
</feature>
<dbReference type="SUPFAM" id="SSF141868">
    <property type="entry name" value="EAL domain-like"/>
    <property type="match status" value="1"/>
</dbReference>
<dbReference type="InterPro" id="IPR001610">
    <property type="entry name" value="PAC"/>
</dbReference>
<dbReference type="InterPro" id="IPR043128">
    <property type="entry name" value="Rev_trsase/Diguanyl_cyclase"/>
</dbReference>
<dbReference type="Gene3D" id="3.20.20.450">
    <property type="entry name" value="EAL domain"/>
    <property type="match status" value="1"/>
</dbReference>
<sequence length="821" mass="93212">MIDDAPFDVAILQPDGSFSYCNRHLAARALSIGRANPTGIFALLHIEDQTAFSLAMTQLRLSRKPQVAEIRLPNETGSWVWMAANLSIRAEKGAESILLQLNDIDSRKRAEEERKSWEERWNSALVSSQLGVWDHDFKTGVFYYSDTWKTMRGYHVEEVIDASFSKWLETVHPGDRDFVMEQVERQNSGEDRVSIFQYRERHRAGHYIWIECRGAAIEWDENGRPTRIVGTDADVTAYKETEDRLSQTSRRLELAIDVSNIGVFETDIESGSTFWDDRLLEIYGKTGQPNLQPIATWFEQIHPDDLPKVNEAIAERDPSNPIFSHEYRIVMPDGSIRFIRARVRPFIDGFGRRKSIGANWDVTEDQMIRQELEKANRLAEARNRELEAAKARIEHDALHDFLTGLPNRRYLDEVISKRTIMNVAREGLAILHVDLDRFKQINDTLGHRAGDAMLQHAARVLRDCTGPQDVVARIGGDEFVVVTPFTGSSFKLSRLSDTIIQKIREPVNFEGHICRIGASIGICQDEDPAADPRQMLLNADIALYRAKRLGRNRFDFFTSDIQAEVINTKKMSDEVLEGLEKREFIPFYQLQFCARSLNVAGVETLARWRHPVRGLLAPASFLSIAEDLEAVAAIDSSLMEQALSDFQRWRLDGVPVPRLSVNVSAKRLSDPNLAQELERFAIEPGTFSFELLETIFLDDCDPVAIRNLEMLRAAGIDIEIDDFGTGHASIVSLLTVNPQTLKIDRELVRSIGESDKQRKLVGSIIDIGRSLNIRVLAEGVETQDHVRILRDLGCDLLQGYALARPMPFEDIKSYIAKNGWR</sequence>
<name>A0ABT8YFP9_9HYPH</name>
<dbReference type="SMART" id="SM00091">
    <property type="entry name" value="PAS"/>
    <property type="match status" value="2"/>
</dbReference>
<evidence type="ECO:0000313" key="7">
    <source>
        <dbReference type="Proteomes" id="UP001174932"/>
    </source>
</evidence>
<dbReference type="SMART" id="SM00086">
    <property type="entry name" value="PAC"/>
    <property type="match status" value="3"/>
</dbReference>
<evidence type="ECO:0000259" key="4">
    <source>
        <dbReference type="PROSITE" id="PS50883"/>
    </source>
</evidence>
<dbReference type="PROSITE" id="PS50112">
    <property type="entry name" value="PAS"/>
    <property type="match status" value="2"/>
</dbReference>
<dbReference type="PROSITE" id="PS50883">
    <property type="entry name" value="EAL"/>
    <property type="match status" value="1"/>
</dbReference>
<dbReference type="Pfam" id="PF08447">
    <property type="entry name" value="PAS_3"/>
    <property type="match status" value="2"/>
</dbReference>
<dbReference type="InterPro" id="IPR035919">
    <property type="entry name" value="EAL_sf"/>
</dbReference>
<feature type="domain" description="PAC" evidence="3">
    <location>
        <begin position="194"/>
        <end position="247"/>
    </location>
</feature>
<dbReference type="InterPro" id="IPR029787">
    <property type="entry name" value="Nucleotide_cyclase"/>
</dbReference>
<accession>A0ABT8YFP9</accession>
<dbReference type="PROSITE" id="PS50113">
    <property type="entry name" value="PAC"/>
    <property type="match status" value="3"/>
</dbReference>
<keyword evidence="7" id="KW-1185">Reference proteome</keyword>
<dbReference type="CDD" id="cd01949">
    <property type="entry name" value="GGDEF"/>
    <property type="match status" value="1"/>
</dbReference>
<dbReference type="InterPro" id="IPR000160">
    <property type="entry name" value="GGDEF_dom"/>
</dbReference>
<proteinExistence type="predicted"/>
<dbReference type="PROSITE" id="PS50887">
    <property type="entry name" value="GGDEF"/>
    <property type="match status" value="1"/>
</dbReference>
<feature type="domain" description="PAS" evidence="2">
    <location>
        <begin position="117"/>
        <end position="190"/>
    </location>
</feature>
<feature type="domain" description="EAL" evidence="4">
    <location>
        <begin position="568"/>
        <end position="819"/>
    </location>
</feature>
<protein>
    <submittedName>
        <fullName evidence="6">EAL domain-containing protein</fullName>
    </submittedName>
</protein>
<dbReference type="InterPro" id="IPR052155">
    <property type="entry name" value="Biofilm_reg_signaling"/>
</dbReference>
<dbReference type="Gene3D" id="2.10.70.100">
    <property type="match status" value="1"/>
</dbReference>
<dbReference type="InterPro" id="IPR035965">
    <property type="entry name" value="PAS-like_dom_sf"/>
</dbReference>
<comment type="caution">
    <text evidence="6">The sequence shown here is derived from an EMBL/GenBank/DDBJ whole genome shotgun (WGS) entry which is preliminary data.</text>
</comment>
<dbReference type="Gene3D" id="3.30.70.270">
    <property type="match status" value="1"/>
</dbReference>
<dbReference type="InterPro" id="IPR013655">
    <property type="entry name" value="PAS_fold_3"/>
</dbReference>
<feature type="domain" description="PAC" evidence="3">
    <location>
        <begin position="66"/>
        <end position="116"/>
    </location>
</feature>
<feature type="coiled-coil region" evidence="1">
    <location>
        <begin position="369"/>
        <end position="396"/>
    </location>
</feature>
<dbReference type="SUPFAM" id="SSF55073">
    <property type="entry name" value="Nucleotide cyclase"/>
    <property type="match status" value="1"/>
</dbReference>
<dbReference type="NCBIfam" id="TIGR00254">
    <property type="entry name" value="GGDEF"/>
    <property type="match status" value="1"/>
</dbReference>
<dbReference type="Gene3D" id="3.30.450.20">
    <property type="entry name" value="PAS domain"/>
    <property type="match status" value="3"/>
</dbReference>
<feature type="domain" description="PAC" evidence="3">
    <location>
        <begin position="323"/>
        <end position="374"/>
    </location>
</feature>
<gene>
    <name evidence="6" type="ORF">Q4481_01055</name>
</gene>
<dbReference type="SMART" id="SM00267">
    <property type="entry name" value="GGDEF"/>
    <property type="match status" value="1"/>
</dbReference>
<dbReference type="EMBL" id="JAUOZU010000001">
    <property type="protein sequence ID" value="MDO6962521.1"/>
    <property type="molecule type" value="Genomic_DNA"/>
</dbReference>
<dbReference type="InterPro" id="IPR000700">
    <property type="entry name" value="PAS-assoc_C"/>
</dbReference>
<evidence type="ECO:0000259" key="3">
    <source>
        <dbReference type="PROSITE" id="PS50113"/>
    </source>
</evidence>
<dbReference type="SUPFAM" id="SSF55785">
    <property type="entry name" value="PYP-like sensor domain (PAS domain)"/>
    <property type="match status" value="3"/>
</dbReference>
<keyword evidence="1" id="KW-0175">Coiled coil</keyword>
<dbReference type="RefSeq" id="WP_304374373.1">
    <property type="nucleotide sequence ID" value="NZ_JAUOZU010000001.1"/>
</dbReference>
<dbReference type="PANTHER" id="PTHR44757">
    <property type="entry name" value="DIGUANYLATE CYCLASE DGCP"/>
    <property type="match status" value="1"/>
</dbReference>
<dbReference type="Pfam" id="PF00990">
    <property type="entry name" value="GGDEF"/>
    <property type="match status" value="1"/>
</dbReference>
<dbReference type="InterPro" id="IPR001633">
    <property type="entry name" value="EAL_dom"/>
</dbReference>
<dbReference type="InterPro" id="IPR000014">
    <property type="entry name" value="PAS"/>
</dbReference>
<reference evidence="6" key="1">
    <citation type="journal article" date="2015" name="Int. J. Syst. Evol. Microbiol.">
        <title>Rhizobium alvei sp. nov., isolated from a freshwater river.</title>
        <authorList>
            <person name="Sheu S.Y."/>
            <person name="Huang H.W."/>
            <person name="Young C.C."/>
            <person name="Chen W.M."/>
        </authorList>
    </citation>
    <scope>NUCLEOTIDE SEQUENCE</scope>
    <source>
        <strain evidence="6">TNR-22</strain>
    </source>
</reference>
<dbReference type="Proteomes" id="UP001174932">
    <property type="component" value="Unassembled WGS sequence"/>
</dbReference>
<dbReference type="CDD" id="cd01948">
    <property type="entry name" value="EAL"/>
    <property type="match status" value="1"/>
</dbReference>
<evidence type="ECO:0000259" key="5">
    <source>
        <dbReference type="PROSITE" id="PS50887"/>
    </source>
</evidence>
<dbReference type="NCBIfam" id="TIGR00229">
    <property type="entry name" value="sensory_box"/>
    <property type="match status" value="3"/>
</dbReference>
<dbReference type="PANTHER" id="PTHR44757:SF2">
    <property type="entry name" value="BIOFILM ARCHITECTURE MAINTENANCE PROTEIN MBAA"/>
    <property type="match status" value="1"/>
</dbReference>
<organism evidence="6 7">
    <name type="scientific">Rhizobium alvei</name>
    <dbReference type="NCBI Taxonomy" id="1132659"/>
    <lineage>
        <taxon>Bacteria</taxon>
        <taxon>Pseudomonadati</taxon>
        <taxon>Pseudomonadota</taxon>
        <taxon>Alphaproteobacteria</taxon>
        <taxon>Hyphomicrobiales</taxon>
        <taxon>Rhizobiaceae</taxon>
        <taxon>Rhizobium/Agrobacterium group</taxon>
        <taxon>Rhizobium</taxon>
    </lineage>
</organism>
<evidence type="ECO:0000259" key="2">
    <source>
        <dbReference type="PROSITE" id="PS50112"/>
    </source>
</evidence>